<dbReference type="PANTHER" id="PTHR30012">
    <property type="entry name" value="GENERAL SECRETION PATHWAY PROTEIN"/>
    <property type="match status" value="1"/>
</dbReference>
<feature type="transmembrane region" description="Helical" evidence="7">
    <location>
        <begin position="176"/>
        <end position="197"/>
    </location>
</feature>
<dbReference type="InterPro" id="IPR003004">
    <property type="entry name" value="GspF/PilC"/>
</dbReference>
<dbReference type="Proteomes" id="UP000494363">
    <property type="component" value="Unassembled WGS sequence"/>
</dbReference>
<reference evidence="9 10" key="1">
    <citation type="submission" date="2020-04" db="EMBL/GenBank/DDBJ databases">
        <authorList>
            <person name="De Canck E."/>
        </authorList>
    </citation>
    <scope>NUCLEOTIDE SEQUENCE [LARGE SCALE GENOMIC DNA]</scope>
    <source>
        <strain evidence="9 10">LMG 29542</strain>
    </source>
</reference>
<keyword evidence="5 7" id="KW-1133">Transmembrane helix</keyword>
<dbReference type="Gene3D" id="1.20.81.30">
    <property type="entry name" value="Type II secretion system (T2SS), domain F"/>
    <property type="match status" value="2"/>
</dbReference>
<evidence type="ECO:0000256" key="3">
    <source>
        <dbReference type="ARBA" id="ARBA00022475"/>
    </source>
</evidence>
<evidence type="ECO:0000313" key="9">
    <source>
        <dbReference type="EMBL" id="CAB3755884.1"/>
    </source>
</evidence>
<dbReference type="GO" id="GO:0005886">
    <property type="term" value="C:plasma membrane"/>
    <property type="evidence" value="ECO:0007669"/>
    <property type="project" value="UniProtKB-SubCell"/>
</dbReference>
<organism evidence="9 10">
    <name type="scientific">Paraburkholderia humisilvae</name>
    <dbReference type="NCBI Taxonomy" id="627669"/>
    <lineage>
        <taxon>Bacteria</taxon>
        <taxon>Pseudomonadati</taxon>
        <taxon>Pseudomonadota</taxon>
        <taxon>Betaproteobacteria</taxon>
        <taxon>Burkholderiales</taxon>
        <taxon>Burkholderiaceae</taxon>
        <taxon>Paraburkholderia</taxon>
    </lineage>
</organism>
<sequence length="358" mass="39624">MIGALTERLNAAWYRLWFSAKARRNFYRSMALLLRNKVSLKKALQAQYEVYSDEGKKPDRIEALVTSDCLVAVEEGTRLSDVLQAWTPFDEHSTIASGDTSGKIADALARAAEIIKRKTQMRKAVVNATTYPAIIMLALGITFYQISVTVMPKLLRVTQKKYWDSSTYAMQYMSDFVAAHGEALLIGCIGLVVFAIVSMPRLTGRLRFFIDKIPPWNVYRIVQGAIFLYNVCVLLEAGVSKVEILEEMSERASPYMKERIEGVLAGVKNGLDLGGALKECGYDFPSRDSIAYVKLIGSMDGGESQLRQFADEWMDETIERLEQFAAGFKQVAIGLGGVLILLILAGANGITNSITSGL</sequence>
<feature type="domain" description="Type II secretion system protein GspF" evidence="8">
    <location>
        <begin position="227"/>
        <end position="345"/>
    </location>
</feature>
<keyword evidence="10" id="KW-1185">Reference proteome</keyword>
<evidence type="ECO:0000256" key="4">
    <source>
        <dbReference type="ARBA" id="ARBA00022692"/>
    </source>
</evidence>
<dbReference type="RefSeq" id="WP_343052887.1">
    <property type="nucleotide sequence ID" value="NZ_CADIKH010000011.1"/>
</dbReference>
<evidence type="ECO:0000259" key="8">
    <source>
        <dbReference type="Pfam" id="PF00482"/>
    </source>
</evidence>
<dbReference type="Pfam" id="PF00482">
    <property type="entry name" value="T2SSF"/>
    <property type="match status" value="2"/>
</dbReference>
<feature type="domain" description="Type II secretion system protein GspF" evidence="8">
    <location>
        <begin position="26"/>
        <end position="150"/>
    </location>
</feature>
<evidence type="ECO:0000313" key="10">
    <source>
        <dbReference type="Proteomes" id="UP000494363"/>
    </source>
</evidence>
<evidence type="ECO:0000256" key="2">
    <source>
        <dbReference type="ARBA" id="ARBA00005745"/>
    </source>
</evidence>
<feature type="transmembrane region" description="Helical" evidence="7">
    <location>
        <begin position="331"/>
        <end position="350"/>
    </location>
</feature>
<accession>A0A6J5DQV3</accession>
<dbReference type="InterPro" id="IPR042094">
    <property type="entry name" value="T2SS_GspF_sf"/>
</dbReference>
<dbReference type="AlphaFoldDB" id="A0A6J5DQV3"/>
<evidence type="ECO:0000256" key="5">
    <source>
        <dbReference type="ARBA" id="ARBA00022989"/>
    </source>
</evidence>
<gene>
    <name evidence="9" type="ORF">LMG29542_02720</name>
</gene>
<dbReference type="InterPro" id="IPR018076">
    <property type="entry name" value="T2SS_GspF_dom"/>
</dbReference>
<evidence type="ECO:0000256" key="1">
    <source>
        <dbReference type="ARBA" id="ARBA00004651"/>
    </source>
</evidence>
<evidence type="ECO:0000256" key="7">
    <source>
        <dbReference type="SAM" id="Phobius"/>
    </source>
</evidence>
<comment type="similarity">
    <text evidence="2">Belongs to the GSP F family.</text>
</comment>
<name>A0A6J5DQV3_9BURK</name>
<protein>
    <recommendedName>
        <fullName evidence="8">Type II secretion system protein GspF domain-containing protein</fullName>
    </recommendedName>
</protein>
<comment type="subcellular location">
    <subcellularLocation>
        <location evidence="1">Cell membrane</location>
        <topology evidence="1">Multi-pass membrane protein</topology>
    </subcellularLocation>
</comment>
<proteinExistence type="inferred from homology"/>
<dbReference type="PANTHER" id="PTHR30012:SF0">
    <property type="entry name" value="TYPE II SECRETION SYSTEM PROTEIN F-RELATED"/>
    <property type="match status" value="1"/>
</dbReference>
<feature type="transmembrane region" description="Helical" evidence="7">
    <location>
        <begin position="124"/>
        <end position="146"/>
    </location>
</feature>
<evidence type="ECO:0000256" key="6">
    <source>
        <dbReference type="ARBA" id="ARBA00023136"/>
    </source>
</evidence>
<dbReference type="EMBL" id="CADIKH010000011">
    <property type="protein sequence ID" value="CAB3755884.1"/>
    <property type="molecule type" value="Genomic_DNA"/>
</dbReference>
<keyword evidence="4 7" id="KW-0812">Transmembrane</keyword>
<keyword evidence="6 7" id="KW-0472">Membrane</keyword>
<keyword evidence="3" id="KW-1003">Cell membrane</keyword>